<keyword evidence="5" id="KW-0804">Transcription</keyword>
<evidence type="ECO:0000256" key="2">
    <source>
        <dbReference type="ARBA" id="ARBA00022723"/>
    </source>
</evidence>
<dbReference type="InterPro" id="IPR051711">
    <property type="entry name" value="Stress_Response_Reg"/>
</dbReference>
<dbReference type="AlphaFoldDB" id="A0A1V6RFZ1"/>
<evidence type="ECO:0000256" key="5">
    <source>
        <dbReference type="ARBA" id="ARBA00023163"/>
    </source>
</evidence>
<proteinExistence type="predicted"/>
<dbReference type="GO" id="GO:0006351">
    <property type="term" value="P:DNA-templated transcription"/>
    <property type="evidence" value="ECO:0007669"/>
    <property type="project" value="InterPro"/>
</dbReference>
<organism evidence="9 10">
    <name type="scientific">Penicillium vulpinum</name>
    <dbReference type="NCBI Taxonomy" id="29845"/>
    <lineage>
        <taxon>Eukaryota</taxon>
        <taxon>Fungi</taxon>
        <taxon>Dikarya</taxon>
        <taxon>Ascomycota</taxon>
        <taxon>Pezizomycotina</taxon>
        <taxon>Eurotiomycetes</taxon>
        <taxon>Eurotiomycetidae</taxon>
        <taxon>Eurotiales</taxon>
        <taxon>Aspergillaceae</taxon>
        <taxon>Penicillium</taxon>
    </lineage>
</organism>
<dbReference type="Gene3D" id="4.10.240.10">
    <property type="entry name" value="Zn(2)-C6 fungal-type DNA-binding domain"/>
    <property type="match status" value="1"/>
</dbReference>
<dbReference type="CDD" id="cd12148">
    <property type="entry name" value="fungal_TF_MHR"/>
    <property type="match status" value="1"/>
</dbReference>
<dbReference type="GO" id="GO:0005634">
    <property type="term" value="C:nucleus"/>
    <property type="evidence" value="ECO:0007669"/>
    <property type="project" value="UniProtKB-SubCell"/>
</dbReference>
<feature type="domain" description="Zn(2)-C6 fungal-type" evidence="8">
    <location>
        <begin position="24"/>
        <end position="55"/>
    </location>
</feature>
<dbReference type="Pfam" id="PF00172">
    <property type="entry name" value="Zn_clus"/>
    <property type="match status" value="1"/>
</dbReference>
<keyword evidence="2" id="KW-0479">Metal-binding</keyword>
<dbReference type="EMBL" id="MDYP01000052">
    <property type="protein sequence ID" value="OQE00428.1"/>
    <property type="molecule type" value="Genomic_DNA"/>
</dbReference>
<keyword evidence="6" id="KW-0539">Nucleus</keyword>
<comment type="subcellular location">
    <subcellularLocation>
        <location evidence="1">Nucleus</location>
    </subcellularLocation>
</comment>
<dbReference type="SMART" id="SM00906">
    <property type="entry name" value="Fungal_trans"/>
    <property type="match status" value="1"/>
</dbReference>
<dbReference type="InterPro" id="IPR036864">
    <property type="entry name" value="Zn2-C6_fun-type_DNA-bd_sf"/>
</dbReference>
<dbReference type="GO" id="GO:0045944">
    <property type="term" value="P:positive regulation of transcription by RNA polymerase II"/>
    <property type="evidence" value="ECO:0007669"/>
    <property type="project" value="TreeGrafter"/>
</dbReference>
<evidence type="ECO:0000256" key="4">
    <source>
        <dbReference type="ARBA" id="ARBA00023125"/>
    </source>
</evidence>
<dbReference type="InterPro" id="IPR007219">
    <property type="entry name" value="XnlR_reg_dom"/>
</dbReference>
<evidence type="ECO:0000256" key="6">
    <source>
        <dbReference type="ARBA" id="ARBA00023242"/>
    </source>
</evidence>
<dbReference type="GO" id="GO:0008270">
    <property type="term" value="F:zinc ion binding"/>
    <property type="evidence" value="ECO:0007669"/>
    <property type="project" value="InterPro"/>
</dbReference>
<feature type="region of interest" description="Disordered" evidence="7">
    <location>
        <begin position="1"/>
        <end position="21"/>
    </location>
</feature>
<gene>
    <name evidence="9" type="ORF">PENVUL_c052G04287</name>
</gene>
<dbReference type="GO" id="GO:0043565">
    <property type="term" value="F:sequence-specific DNA binding"/>
    <property type="evidence" value="ECO:0007669"/>
    <property type="project" value="TreeGrafter"/>
</dbReference>
<dbReference type="InterPro" id="IPR001138">
    <property type="entry name" value="Zn2Cys6_DnaBD"/>
</dbReference>
<dbReference type="SUPFAM" id="SSF57701">
    <property type="entry name" value="Zn2/Cys6 DNA-binding domain"/>
    <property type="match status" value="1"/>
</dbReference>
<reference evidence="10" key="1">
    <citation type="journal article" date="2017" name="Nat. Microbiol.">
        <title>Global analysis of biosynthetic gene clusters reveals vast potential of secondary metabolite production in Penicillium species.</title>
        <authorList>
            <person name="Nielsen J.C."/>
            <person name="Grijseels S."/>
            <person name="Prigent S."/>
            <person name="Ji B."/>
            <person name="Dainat J."/>
            <person name="Nielsen K.F."/>
            <person name="Frisvad J.C."/>
            <person name="Workman M."/>
            <person name="Nielsen J."/>
        </authorList>
    </citation>
    <scope>NUCLEOTIDE SEQUENCE [LARGE SCALE GENOMIC DNA]</scope>
    <source>
        <strain evidence="10">IBT 29486</strain>
    </source>
</reference>
<dbReference type="PANTHER" id="PTHR47540:SF6">
    <property type="entry name" value="ZN(II)2CYS6 TRANSCRIPTION FACTOR (EUROFUNG)"/>
    <property type="match status" value="1"/>
</dbReference>
<evidence type="ECO:0000256" key="1">
    <source>
        <dbReference type="ARBA" id="ARBA00004123"/>
    </source>
</evidence>
<dbReference type="Pfam" id="PF04082">
    <property type="entry name" value="Fungal_trans"/>
    <property type="match status" value="1"/>
</dbReference>
<dbReference type="GO" id="GO:0000981">
    <property type="term" value="F:DNA-binding transcription factor activity, RNA polymerase II-specific"/>
    <property type="evidence" value="ECO:0007669"/>
    <property type="project" value="InterPro"/>
</dbReference>
<evidence type="ECO:0000313" key="9">
    <source>
        <dbReference type="EMBL" id="OQE00428.1"/>
    </source>
</evidence>
<dbReference type="STRING" id="29845.A0A1V6RFZ1"/>
<keyword evidence="10" id="KW-1185">Reference proteome</keyword>
<keyword evidence="3" id="KW-0805">Transcription regulation</keyword>
<dbReference type="PROSITE" id="PS00463">
    <property type="entry name" value="ZN2_CY6_FUNGAL_1"/>
    <property type="match status" value="1"/>
</dbReference>
<dbReference type="SMART" id="SM00066">
    <property type="entry name" value="GAL4"/>
    <property type="match status" value="1"/>
</dbReference>
<keyword evidence="4" id="KW-0238">DNA-binding</keyword>
<evidence type="ECO:0000256" key="3">
    <source>
        <dbReference type="ARBA" id="ARBA00023015"/>
    </source>
</evidence>
<dbReference type="Proteomes" id="UP000191518">
    <property type="component" value="Unassembled WGS sequence"/>
</dbReference>
<evidence type="ECO:0000256" key="7">
    <source>
        <dbReference type="SAM" id="MobiDB-lite"/>
    </source>
</evidence>
<name>A0A1V6RFZ1_9EURO</name>
<evidence type="ECO:0000313" key="10">
    <source>
        <dbReference type="Proteomes" id="UP000191518"/>
    </source>
</evidence>
<accession>A0A1V6RFZ1</accession>
<sequence length="704" mass="77630">MDRAESSGGESQRPAKRAKRSSVACRRCHTQKIKCSGGTPCSACLTAGQAGACNYPFRERKVTISEHYLKQLEADSQALRHQNESAPGQPRSPGADVDQMLDSTIVSAVSDLGVVNPLFDARREQPPTQIVTEPSFIGEAACDAFIERLLQSLSHREANSLPAPHKYIINVPGGRMPAINYTLPERVHAKLLIQVAARFIGNGQHLFLTSYMEEVDSVYKKDAEPSPIWLCKLLALLALGELYSNRRRGNGDNRAPGEEYFVSALSILHDQYEDTTTLHVEVHLLLACYSNALGRVRSAYTYSGIGVRIALSLGMHRSSSSVHTSPVERESRRRIWWSLYLFDRLTCSKLGQPTAVNDDDIDVELPTMEGLTTEEKEEFPDPGHLFASVGLAKIAGNILSDIYCMPGRKKTHFVKRVQGILRNLRDWDDTLPQHLTLRWDDSNRHVASLHLCYNQCIIHTTRPILLHLFRAQFCLDGSRTADQPSQSFSPTTTALADSCMNAARTNNRILSKLFVDGTLATLGYWDAHYLFSSTLILLMAAVMSPSQSTSDAVDTALSVLCSMRDDGNVPATDYYERLALVQKAIAELGHDVKKGREIVPIITATQTTQVMSTELERARIEEGGWVAQNSDVVDAMGGESRGGGGVGIENFRLEDNFDALANPYIDGFLAEKSFTWPNAFPGGTTLQQFANELGVSFGLLEPHG</sequence>
<comment type="caution">
    <text evidence="9">The sequence shown here is derived from an EMBL/GenBank/DDBJ whole genome shotgun (WGS) entry which is preliminary data.</text>
</comment>
<evidence type="ECO:0000259" key="8">
    <source>
        <dbReference type="PROSITE" id="PS50048"/>
    </source>
</evidence>
<dbReference type="PANTHER" id="PTHR47540">
    <property type="entry name" value="THIAMINE REPRESSIBLE GENES REGULATORY PROTEIN THI5"/>
    <property type="match status" value="1"/>
</dbReference>
<dbReference type="PROSITE" id="PS50048">
    <property type="entry name" value="ZN2_CY6_FUNGAL_2"/>
    <property type="match status" value="1"/>
</dbReference>
<protein>
    <recommendedName>
        <fullName evidence="8">Zn(2)-C6 fungal-type domain-containing protein</fullName>
    </recommendedName>
</protein>
<dbReference type="CDD" id="cd00067">
    <property type="entry name" value="GAL4"/>
    <property type="match status" value="1"/>
</dbReference>